<dbReference type="GO" id="GO:0006897">
    <property type="term" value="P:endocytosis"/>
    <property type="evidence" value="ECO:0007669"/>
    <property type="project" value="InterPro"/>
</dbReference>
<feature type="compositionally biased region" description="Basic residues" evidence="1">
    <location>
        <begin position="1"/>
        <end position="11"/>
    </location>
</feature>
<feature type="compositionally biased region" description="Polar residues" evidence="1">
    <location>
        <begin position="603"/>
        <end position="613"/>
    </location>
</feature>
<keyword evidence="4" id="KW-1185">Reference proteome</keyword>
<feature type="compositionally biased region" description="Gly residues" evidence="1">
    <location>
        <begin position="778"/>
        <end position="790"/>
    </location>
</feature>
<evidence type="ECO:0000313" key="3">
    <source>
        <dbReference type="EMBL" id="PWN26135.1"/>
    </source>
</evidence>
<dbReference type="RefSeq" id="XP_025360747.1">
    <property type="nucleotide sequence ID" value="XM_025508381.1"/>
</dbReference>
<proteinExistence type="predicted"/>
<name>A0A316USM3_9BASI</name>
<dbReference type="GeneID" id="37030204"/>
<feature type="compositionally biased region" description="Low complexity" evidence="1">
    <location>
        <begin position="279"/>
        <end position="294"/>
    </location>
</feature>
<dbReference type="GO" id="GO:0051666">
    <property type="term" value="P:actin cortical patch localization"/>
    <property type="evidence" value="ECO:0007669"/>
    <property type="project" value="TreeGrafter"/>
</dbReference>
<dbReference type="Pfam" id="PF00790">
    <property type="entry name" value="VHS"/>
    <property type="match status" value="1"/>
</dbReference>
<dbReference type="Gene3D" id="1.25.40.90">
    <property type="match status" value="1"/>
</dbReference>
<dbReference type="Proteomes" id="UP000245884">
    <property type="component" value="Unassembled WGS sequence"/>
</dbReference>
<feature type="region of interest" description="Disordered" evidence="1">
    <location>
        <begin position="646"/>
        <end position="790"/>
    </location>
</feature>
<accession>A0A316USM3</accession>
<reference evidence="3 4" key="1">
    <citation type="journal article" date="2018" name="Mol. Biol. Evol.">
        <title>Broad Genomic Sampling Reveals a Smut Pathogenic Ancestry of the Fungal Clade Ustilaginomycotina.</title>
        <authorList>
            <person name="Kijpornyongpan T."/>
            <person name="Mondo S.J."/>
            <person name="Barry K."/>
            <person name="Sandor L."/>
            <person name="Lee J."/>
            <person name="Lipzen A."/>
            <person name="Pangilinan J."/>
            <person name="LaButti K."/>
            <person name="Hainaut M."/>
            <person name="Henrissat B."/>
            <person name="Grigoriev I.V."/>
            <person name="Spatafora J.W."/>
            <person name="Aime M.C."/>
        </authorList>
    </citation>
    <scope>NUCLEOTIDE SEQUENCE [LARGE SCALE GENOMIC DNA]</scope>
    <source>
        <strain evidence="3 4">MCA 5214</strain>
    </source>
</reference>
<sequence>MKRIWAQHRLKGNADITPFQQQREGDDTQPLPPSSQAHHDPRTSSPYPSYGVEEAHHLETTTSSLSSLRSHRTSVSESGGSTSISTNRKGSSPAEQQRRGASPIGRLAKQFASASPSRRVSDNGSQMEDLRPRHYHTDSGDSQYRVGEQQSHASRDSLHRWSNQPHDNTHASRPVIHLNAPPAPTIDIDGGPISPESAYESYGHFQPYHEQPYYVAEQPKSMAAGRDKKSLWSGLAGRIAASKEGRGRGGGAASEQSAAAFVPAPDGLQALSGVTTSQASSPGGPGADPDAAPALEGRKPASSGWFRSNDRDRDRDRDKGKINQAALEQEVSSRIGQLCSLPPSSHDSALLHALISLISPSDKASKEAARSLRKEFKWGQPPGQLRAVRVWGVLMLHSSDAFKRHVASKRFLDVLEGLIQDPKTSLLVKGRLLSVWAMLAHEYRGGRVLEEVTKAYNRVRPKDWPKDGMPLDLWCEDLTLLEEQGARPLMDGDGEEEGGYYGATPLEANGQLADIRMSQQQQRVASHSHDAQAMYRPSGPDLQARGEHQQRNGINNGGYHSTTQTQTYPNPYERTSQAQQVAPTPAPFNGDDMIASLHRLALSSPSGQGNPYPQHQQQQQQQHRDAAVDAELARAIERSKLDHRHEYDYDQSPQPPPPPIPPRPSGLTGTATGMAPSASPSPSHLKKLETRPPPPLPAAALTSTHHHQAAHNAAREGRGVERSFFPAQGSSSSLPEERRRSRSSDSESSHVFTPTQPSEKALGKRRAVSRQGSLEMGGAEGGPAGSGGFL</sequence>
<feature type="region of interest" description="Disordered" evidence="1">
    <location>
        <begin position="273"/>
        <end position="320"/>
    </location>
</feature>
<feature type="compositionally biased region" description="Pro residues" evidence="1">
    <location>
        <begin position="653"/>
        <end position="664"/>
    </location>
</feature>
<dbReference type="PANTHER" id="PTHR47789:SF2">
    <property type="entry name" value="VHS DOMAIN-CONTAINING PROTEIN"/>
    <property type="match status" value="1"/>
</dbReference>
<organism evidence="3 4">
    <name type="scientific">Jaminaea rosea</name>
    <dbReference type="NCBI Taxonomy" id="1569628"/>
    <lineage>
        <taxon>Eukaryota</taxon>
        <taxon>Fungi</taxon>
        <taxon>Dikarya</taxon>
        <taxon>Basidiomycota</taxon>
        <taxon>Ustilaginomycotina</taxon>
        <taxon>Exobasidiomycetes</taxon>
        <taxon>Microstromatales</taxon>
        <taxon>Microstromatales incertae sedis</taxon>
        <taxon>Jaminaea</taxon>
    </lineage>
</organism>
<evidence type="ECO:0000259" key="2">
    <source>
        <dbReference type="PROSITE" id="PS50179"/>
    </source>
</evidence>
<feature type="domain" description="VHS" evidence="2">
    <location>
        <begin position="338"/>
        <end position="462"/>
    </location>
</feature>
<protein>
    <recommendedName>
        <fullName evidence="2">VHS domain-containing protein</fullName>
    </recommendedName>
</protein>
<dbReference type="EMBL" id="KZ819672">
    <property type="protein sequence ID" value="PWN26135.1"/>
    <property type="molecule type" value="Genomic_DNA"/>
</dbReference>
<dbReference type="AlphaFoldDB" id="A0A316USM3"/>
<dbReference type="GO" id="GO:0043130">
    <property type="term" value="F:ubiquitin binding"/>
    <property type="evidence" value="ECO:0007669"/>
    <property type="project" value="InterPro"/>
</dbReference>
<dbReference type="SMART" id="SM00288">
    <property type="entry name" value="VHS"/>
    <property type="match status" value="1"/>
</dbReference>
<gene>
    <name evidence="3" type="ORF">BDZ90DRAFT_261466</name>
</gene>
<dbReference type="GO" id="GO:0007015">
    <property type="term" value="P:actin filament organization"/>
    <property type="evidence" value="ECO:0007669"/>
    <property type="project" value="InterPro"/>
</dbReference>
<dbReference type="PANTHER" id="PTHR47789">
    <property type="entry name" value="LAS SEVENTEEN-BINDING PROTEIN 5"/>
    <property type="match status" value="1"/>
</dbReference>
<dbReference type="OrthoDB" id="10255964at2759"/>
<feature type="region of interest" description="Disordered" evidence="1">
    <location>
        <begin position="1"/>
        <end position="177"/>
    </location>
</feature>
<feature type="compositionally biased region" description="Basic and acidic residues" evidence="1">
    <location>
        <begin position="735"/>
        <end position="748"/>
    </location>
</feature>
<dbReference type="STRING" id="1569628.A0A316USM3"/>
<feature type="compositionally biased region" description="Polar residues" evidence="1">
    <location>
        <begin position="112"/>
        <end position="126"/>
    </location>
</feature>
<feature type="region of interest" description="Disordered" evidence="1">
    <location>
        <begin position="517"/>
        <end position="628"/>
    </location>
</feature>
<dbReference type="InterPro" id="IPR008942">
    <property type="entry name" value="ENTH_VHS"/>
</dbReference>
<dbReference type="GO" id="GO:0007034">
    <property type="term" value="P:vacuolar transport"/>
    <property type="evidence" value="ECO:0007669"/>
    <property type="project" value="UniProtKB-ARBA"/>
</dbReference>
<dbReference type="PROSITE" id="PS50179">
    <property type="entry name" value="VHS"/>
    <property type="match status" value="1"/>
</dbReference>
<dbReference type="GO" id="GO:0030479">
    <property type="term" value="C:actin cortical patch"/>
    <property type="evidence" value="ECO:0007669"/>
    <property type="project" value="TreeGrafter"/>
</dbReference>
<dbReference type="CDD" id="cd16980">
    <property type="entry name" value="VHS_Lsb5"/>
    <property type="match status" value="1"/>
</dbReference>
<feature type="compositionally biased region" description="Polar residues" evidence="1">
    <location>
        <begin position="551"/>
        <end position="582"/>
    </location>
</feature>
<evidence type="ECO:0000313" key="4">
    <source>
        <dbReference type="Proteomes" id="UP000245884"/>
    </source>
</evidence>
<dbReference type="InterPro" id="IPR045007">
    <property type="entry name" value="LSB5"/>
</dbReference>
<feature type="compositionally biased region" description="Low complexity" evidence="1">
    <location>
        <begin position="60"/>
        <end position="86"/>
    </location>
</feature>
<dbReference type="InterPro" id="IPR002014">
    <property type="entry name" value="VHS_dom"/>
</dbReference>
<dbReference type="GO" id="GO:0035091">
    <property type="term" value="F:phosphatidylinositol binding"/>
    <property type="evidence" value="ECO:0007669"/>
    <property type="project" value="InterPro"/>
</dbReference>
<evidence type="ECO:0000256" key="1">
    <source>
        <dbReference type="SAM" id="MobiDB-lite"/>
    </source>
</evidence>
<feature type="compositionally biased region" description="Basic and acidic residues" evidence="1">
    <location>
        <begin position="308"/>
        <end position="320"/>
    </location>
</feature>
<feature type="compositionally biased region" description="Basic and acidic residues" evidence="1">
    <location>
        <begin position="128"/>
        <end position="139"/>
    </location>
</feature>
<dbReference type="SUPFAM" id="SSF48464">
    <property type="entry name" value="ENTH/VHS domain"/>
    <property type="match status" value="1"/>
</dbReference>